<keyword evidence="4 8" id="KW-0732">Signal</keyword>
<dbReference type="PANTHER" id="PTHR10030:SF37">
    <property type="entry name" value="ALPHA-L-FUCOSIDASE-RELATED"/>
    <property type="match status" value="1"/>
</dbReference>
<dbReference type="Proteomes" id="UP000242818">
    <property type="component" value="Unassembled WGS sequence"/>
</dbReference>
<feature type="signal peptide" evidence="8">
    <location>
        <begin position="1"/>
        <end position="24"/>
    </location>
</feature>
<evidence type="ECO:0000313" key="10">
    <source>
        <dbReference type="EMBL" id="SCC61626.1"/>
    </source>
</evidence>
<dbReference type="AlphaFoldDB" id="A0A1C4G0G0"/>
<dbReference type="Gene3D" id="3.20.20.80">
    <property type="entry name" value="Glycosidases"/>
    <property type="match status" value="1"/>
</dbReference>
<organism evidence="10 11">
    <name type="scientific">Chitinophaga costaii</name>
    <dbReference type="NCBI Taxonomy" id="1335309"/>
    <lineage>
        <taxon>Bacteria</taxon>
        <taxon>Pseudomonadati</taxon>
        <taxon>Bacteroidota</taxon>
        <taxon>Chitinophagia</taxon>
        <taxon>Chitinophagales</taxon>
        <taxon>Chitinophagaceae</taxon>
        <taxon>Chitinophaga</taxon>
    </lineage>
</organism>
<dbReference type="InterPro" id="IPR057739">
    <property type="entry name" value="Glyco_hydro_29_N"/>
</dbReference>
<feature type="domain" description="Glycoside hydrolase family 29 N-terminal" evidence="9">
    <location>
        <begin position="29"/>
        <end position="345"/>
    </location>
</feature>
<evidence type="ECO:0000256" key="8">
    <source>
        <dbReference type="SAM" id="SignalP"/>
    </source>
</evidence>
<dbReference type="GO" id="GO:0016139">
    <property type="term" value="P:glycoside catabolic process"/>
    <property type="evidence" value="ECO:0007669"/>
    <property type="project" value="TreeGrafter"/>
</dbReference>
<evidence type="ECO:0000256" key="2">
    <source>
        <dbReference type="ARBA" id="ARBA00007951"/>
    </source>
</evidence>
<sequence>MKNNHFSWPVLLLLALLPVRPLHAQQAVTEPASQAARDNFSDMRFGLFIHWGVYSLLGDGEWVMYFKKIPYSSYSRLPDAFYPHHFDAKAWVKMAKDAGMKYITITARHHDGFSIFNSKASAYNIMATPYHTDPLAELAKVCKQEGIKLFFYYSLLDWGREDYAYGSPIVNGKPSKGDWDHYIAFMKAQLTELLTNYPDIAGIWFDGEWDRPDVNWHFDEIYALIHKLKPNALIGNNHHHAARAGEDFQMFERDLPGENKSGFSGDASISAALPLETCETMNNSWGFTITDNHYKSVRQVIQLLVNAAGRNANLLLNVGPMANGVIQPEFADTLTAAGKWLARYGSSIYGTRQGFLPPQSWGVTTARAGHQYVHILQNPGVNPLFLPGLPGKLRKAVTYGTELPVKYTLVDKGILLYLDGFGNAGYDNIIDLTFE</sequence>
<comment type="similarity">
    <text evidence="2">Belongs to the glycosyl hydrolase 29 family.</text>
</comment>
<evidence type="ECO:0000259" key="9">
    <source>
        <dbReference type="Pfam" id="PF01120"/>
    </source>
</evidence>
<keyword evidence="6" id="KW-0326">Glycosidase</keyword>
<evidence type="ECO:0000256" key="3">
    <source>
        <dbReference type="ARBA" id="ARBA00012662"/>
    </source>
</evidence>
<dbReference type="SMART" id="SM00812">
    <property type="entry name" value="Alpha_L_fucos"/>
    <property type="match status" value="1"/>
</dbReference>
<evidence type="ECO:0000256" key="6">
    <source>
        <dbReference type="ARBA" id="ARBA00023295"/>
    </source>
</evidence>
<dbReference type="PANTHER" id="PTHR10030">
    <property type="entry name" value="ALPHA-L-FUCOSIDASE"/>
    <property type="match status" value="1"/>
</dbReference>
<dbReference type="InterPro" id="IPR017853">
    <property type="entry name" value="GH"/>
</dbReference>
<gene>
    <name evidence="10" type="ORF">GA0116948_11916</name>
</gene>
<proteinExistence type="inferred from homology"/>
<dbReference type="Pfam" id="PF01120">
    <property type="entry name" value="Alpha_L_fucos"/>
    <property type="match status" value="1"/>
</dbReference>
<evidence type="ECO:0000256" key="1">
    <source>
        <dbReference type="ARBA" id="ARBA00004071"/>
    </source>
</evidence>
<accession>A0A1C4G0G0</accession>
<dbReference type="RefSeq" id="WP_089715283.1">
    <property type="nucleotide sequence ID" value="NZ_FMAR01000019.1"/>
</dbReference>
<dbReference type="InterPro" id="IPR000933">
    <property type="entry name" value="Glyco_hydro_29"/>
</dbReference>
<evidence type="ECO:0000256" key="5">
    <source>
        <dbReference type="ARBA" id="ARBA00022801"/>
    </source>
</evidence>
<dbReference type="GO" id="GO:0006004">
    <property type="term" value="P:fucose metabolic process"/>
    <property type="evidence" value="ECO:0007669"/>
    <property type="project" value="InterPro"/>
</dbReference>
<comment type="function">
    <text evidence="1">Alpha-L-fucosidase is responsible for hydrolyzing the alpha-1,6-linked fucose joined to the reducing-end N-acetylglucosamine of the carbohydrate moieties of glycoproteins.</text>
</comment>
<evidence type="ECO:0000256" key="4">
    <source>
        <dbReference type="ARBA" id="ARBA00022729"/>
    </source>
</evidence>
<reference evidence="10 11" key="1">
    <citation type="submission" date="2016-08" db="EMBL/GenBank/DDBJ databases">
        <authorList>
            <person name="Seilhamer J.J."/>
        </authorList>
    </citation>
    <scope>NUCLEOTIDE SEQUENCE [LARGE SCALE GENOMIC DNA]</scope>
    <source>
        <strain evidence="10 11">A37T2</strain>
    </source>
</reference>
<dbReference type="OrthoDB" id="107551at2"/>
<dbReference type="EMBL" id="FMAR01000019">
    <property type="protein sequence ID" value="SCC61626.1"/>
    <property type="molecule type" value="Genomic_DNA"/>
</dbReference>
<dbReference type="PRINTS" id="PR00741">
    <property type="entry name" value="GLHYDRLASE29"/>
</dbReference>
<dbReference type="SUPFAM" id="SSF51445">
    <property type="entry name" value="(Trans)glycosidases"/>
    <property type="match status" value="1"/>
</dbReference>
<name>A0A1C4G0G0_9BACT</name>
<dbReference type="STRING" id="1335309.GA0116948_11916"/>
<protein>
    <recommendedName>
        <fullName evidence="3">alpha-L-fucosidase</fullName>
        <ecNumber evidence="3">3.2.1.51</ecNumber>
    </recommendedName>
</protein>
<feature type="site" description="May be important for catalysis" evidence="7">
    <location>
        <position position="278"/>
    </location>
</feature>
<dbReference type="GO" id="GO:0005764">
    <property type="term" value="C:lysosome"/>
    <property type="evidence" value="ECO:0007669"/>
    <property type="project" value="TreeGrafter"/>
</dbReference>
<keyword evidence="5" id="KW-0378">Hydrolase</keyword>
<dbReference type="GO" id="GO:0004560">
    <property type="term" value="F:alpha-L-fucosidase activity"/>
    <property type="evidence" value="ECO:0007669"/>
    <property type="project" value="InterPro"/>
</dbReference>
<keyword evidence="11" id="KW-1185">Reference proteome</keyword>
<evidence type="ECO:0000256" key="7">
    <source>
        <dbReference type="PIRSR" id="PIRSR001092-1"/>
    </source>
</evidence>
<feature type="chain" id="PRO_5008692234" description="alpha-L-fucosidase" evidence="8">
    <location>
        <begin position="25"/>
        <end position="435"/>
    </location>
</feature>
<evidence type="ECO:0000313" key="11">
    <source>
        <dbReference type="Proteomes" id="UP000242818"/>
    </source>
</evidence>
<dbReference type="PIRSF" id="PIRSF001092">
    <property type="entry name" value="Alpha-L-fucosidase"/>
    <property type="match status" value="1"/>
</dbReference>
<dbReference type="InterPro" id="IPR016286">
    <property type="entry name" value="FUC_metazoa-typ"/>
</dbReference>
<dbReference type="EC" id="3.2.1.51" evidence="3"/>